<keyword evidence="1" id="KW-0472">Membrane</keyword>
<reference evidence="2 3" key="1">
    <citation type="submission" date="2016-08" db="EMBL/GenBank/DDBJ databases">
        <title>Novel Firmicute Genomes.</title>
        <authorList>
            <person name="Poppleton D.I."/>
            <person name="Gribaldo S."/>
        </authorList>
    </citation>
    <scope>NUCLEOTIDE SEQUENCE [LARGE SCALE GENOMIC DNA]</scope>
    <source>
        <strain evidence="2 3">RAOx-1</strain>
    </source>
</reference>
<keyword evidence="1" id="KW-1133">Transmembrane helix</keyword>
<evidence type="ECO:0000313" key="2">
    <source>
        <dbReference type="EMBL" id="RKD23046.1"/>
    </source>
</evidence>
<gene>
    <name evidence="2" type="ORF">BEP19_12535</name>
</gene>
<organism evidence="2 3">
    <name type="scientific">Ammoniphilus oxalaticus</name>
    <dbReference type="NCBI Taxonomy" id="66863"/>
    <lineage>
        <taxon>Bacteria</taxon>
        <taxon>Bacillati</taxon>
        <taxon>Bacillota</taxon>
        <taxon>Bacilli</taxon>
        <taxon>Bacillales</taxon>
        <taxon>Paenibacillaceae</taxon>
        <taxon>Aneurinibacillus group</taxon>
        <taxon>Ammoniphilus</taxon>
    </lineage>
</organism>
<feature type="transmembrane region" description="Helical" evidence="1">
    <location>
        <begin position="272"/>
        <end position="295"/>
    </location>
</feature>
<feature type="transmembrane region" description="Helical" evidence="1">
    <location>
        <begin position="30"/>
        <end position="51"/>
    </location>
</feature>
<accession>A0A419SGZ7</accession>
<evidence type="ECO:0000256" key="1">
    <source>
        <dbReference type="SAM" id="Phobius"/>
    </source>
</evidence>
<dbReference type="EMBL" id="MCHY01000009">
    <property type="protein sequence ID" value="RKD23046.1"/>
    <property type="molecule type" value="Genomic_DNA"/>
</dbReference>
<dbReference type="AlphaFoldDB" id="A0A419SGZ7"/>
<keyword evidence="3" id="KW-1185">Reference proteome</keyword>
<protein>
    <submittedName>
        <fullName evidence="2">Uncharacterized protein</fullName>
    </submittedName>
</protein>
<evidence type="ECO:0000313" key="3">
    <source>
        <dbReference type="Proteomes" id="UP000284219"/>
    </source>
</evidence>
<proteinExistence type="predicted"/>
<name>A0A419SGZ7_9BACL</name>
<sequence>MKWVAGRSLANILHSYTIGKRGFFRLDKKGLLITGVGLLLLSLFPTGLIMIESMSESRVSERYKISSLSFNEYAGDDALDQSIEAVYEIRDSPPYQQINNVSVSHQLIDRNSVEKQLRTVGEFLTEMKNEQNVRYKRSYRFHDQKLVIKEDLTRDHDHTLEINDRIVDHRIERWPSEVIGPEPALNLRYKNVGFVMKTDQNSGQAELIVVQQTAPRLWRIRTFNETGLLIERQYSLRALRQEAVMVKAVNLSGAHDGRIGYRSQITQGYPTYLFPILYPYGTSLLSVALILYYFAELRPQAPSKKRI</sequence>
<dbReference type="Proteomes" id="UP000284219">
    <property type="component" value="Unassembled WGS sequence"/>
</dbReference>
<comment type="caution">
    <text evidence="2">The sequence shown here is derived from an EMBL/GenBank/DDBJ whole genome shotgun (WGS) entry which is preliminary data.</text>
</comment>
<keyword evidence="1" id="KW-0812">Transmembrane</keyword>